<organism evidence="1 2">
    <name type="scientific">Eretmocerus hayati</name>
    <dbReference type="NCBI Taxonomy" id="131215"/>
    <lineage>
        <taxon>Eukaryota</taxon>
        <taxon>Metazoa</taxon>
        <taxon>Ecdysozoa</taxon>
        <taxon>Arthropoda</taxon>
        <taxon>Hexapoda</taxon>
        <taxon>Insecta</taxon>
        <taxon>Pterygota</taxon>
        <taxon>Neoptera</taxon>
        <taxon>Endopterygota</taxon>
        <taxon>Hymenoptera</taxon>
        <taxon>Apocrita</taxon>
        <taxon>Proctotrupomorpha</taxon>
        <taxon>Chalcidoidea</taxon>
        <taxon>Aphelinidae</taxon>
        <taxon>Aphelininae</taxon>
        <taxon>Eretmocerus</taxon>
    </lineage>
</organism>
<name>A0ACC2NQQ1_9HYME</name>
<sequence>MLMWVSVVRCRQIAEHFEDDFIQKKARKTRRQLQAEKVINASKLVEKANAVANPLEPLSHFHKYTSKDGAVVELSCDKVTNLPAETVQWICDLMERNMKTLYEQSAWGWNKEEKDKELTEASAWYLLAKHEGKLIGFSHFRFDMDNAVQVLYCYELQLEASERRKGLGRFMMRCLEAMAANNQMQKVVLTVLKKNPAAHSFFLKLG</sequence>
<dbReference type="EMBL" id="CM056743">
    <property type="protein sequence ID" value="KAJ8672941.1"/>
    <property type="molecule type" value="Genomic_DNA"/>
</dbReference>
<reference evidence="1" key="1">
    <citation type="submission" date="2023-04" db="EMBL/GenBank/DDBJ databases">
        <title>A chromosome-level genome assembly of the parasitoid wasp Eretmocerus hayati.</title>
        <authorList>
            <person name="Zhong Y."/>
            <person name="Liu S."/>
            <person name="Liu Y."/>
        </authorList>
    </citation>
    <scope>NUCLEOTIDE SEQUENCE</scope>
    <source>
        <strain evidence="1">ZJU_SS_LIU_2023</strain>
    </source>
</reference>
<dbReference type="Proteomes" id="UP001239111">
    <property type="component" value="Chromosome 3"/>
</dbReference>
<protein>
    <submittedName>
        <fullName evidence="1">Uncharacterized protein</fullName>
    </submittedName>
</protein>
<evidence type="ECO:0000313" key="1">
    <source>
        <dbReference type="EMBL" id="KAJ8672941.1"/>
    </source>
</evidence>
<accession>A0ACC2NQQ1</accession>
<comment type="caution">
    <text evidence="1">The sequence shown here is derived from an EMBL/GenBank/DDBJ whole genome shotgun (WGS) entry which is preliminary data.</text>
</comment>
<proteinExistence type="predicted"/>
<evidence type="ECO:0000313" key="2">
    <source>
        <dbReference type="Proteomes" id="UP001239111"/>
    </source>
</evidence>
<keyword evidence="2" id="KW-1185">Reference proteome</keyword>
<gene>
    <name evidence="1" type="ORF">QAD02_004202</name>
</gene>